<gene>
    <name evidence="2" type="ORF">OH136_15830</name>
</gene>
<dbReference type="EMBL" id="JAOYFC010000006">
    <property type="protein sequence ID" value="MCV6826033.1"/>
    <property type="molecule type" value="Genomic_DNA"/>
</dbReference>
<feature type="compositionally biased region" description="Basic and acidic residues" evidence="1">
    <location>
        <begin position="43"/>
        <end position="56"/>
    </location>
</feature>
<evidence type="ECO:0000256" key="1">
    <source>
        <dbReference type="SAM" id="MobiDB-lite"/>
    </source>
</evidence>
<accession>A0AAE3LSN7</accession>
<proteinExistence type="predicted"/>
<organism evidence="2 3">
    <name type="scientific">Halocynthiibacter halioticoli</name>
    <dbReference type="NCBI Taxonomy" id="2986804"/>
    <lineage>
        <taxon>Bacteria</taxon>
        <taxon>Pseudomonadati</taxon>
        <taxon>Pseudomonadota</taxon>
        <taxon>Alphaproteobacteria</taxon>
        <taxon>Rhodobacterales</taxon>
        <taxon>Paracoccaceae</taxon>
        <taxon>Halocynthiibacter</taxon>
    </lineage>
</organism>
<protein>
    <submittedName>
        <fullName evidence="2">Uncharacterized protein</fullName>
    </submittedName>
</protein>
<evidence type="ECO:0000313" key="3">
    <source>
        <dbReference type="Proteomes" id="UP001208041"/>
    </source>
</evidence>
<comment type="caution">
    <text evidence="2">The sequence shown here is derived from an EMBL/GenBank/DDBJ whole genome shotgun (WGS) entry which is preliminary data.</text>
</comment>
<keyword evidence="3" id="KW-1185">Reference proteome</keyword>
<dbReference type="Proteomes" id="UP001208041">
    <property type="component" value="Unassembled WGS sequence"/>
</dbReference>
<feature type="region of interest" description="Disordered" evidence="1">
    <location>
        <begin position="43"/>
        <end position="62"/>
    </location>
</feature>
<sequence>MTDLGLPCDECGGPTYMPCHVEGIPTTCMECATRRSDELAELDEQQHQEEMRQLEEKELEND</sequence>
<name>A0AAE3LSN7_9RHOB</name>
<dbReference type="RefSeq" id="WP_263955005.1">
    <property type="nucleotide sequence ID" value="NZ_JAOYFC010000006.1"/>
</dbReference>
<reference evidence="2" key="1">
    <citation type="submission" date="2022-10" db="EMBL/GenBank/DDBJ databases">
        <authorList>
            <person name="Yue Y."/>
        </authorList>
    </citation>
    <scope>NUCLEOTIDE SEQUENCE</scope>
    <source>
        <strain evidence="2">Z654</strain>
    </source>
</reference>
<dbReference type="AlphaFoldDB" id="A0AAE3LSN7"/>
<evidence type="ECO:0000313" key="2">
    <source>
        <dbReference type="EMBL" id="MCV6826033.1"/>
    </source>
</evidence>